<gene>
    <name evidence="2" type="ORF">HKW67_19790</name>
</gene>
<dbReference type="PROSITE" id="PS50297">
    <property type="entry name" value="ANK_REP_REGION"/>
    <property type="match status" value="1"/>
</dbReference>
<reference evidence="2 3" key="1">
    <citation type="submission" date="2020-05" db="EMBL/GenBank/DDBJ databases">
        <title>Complete genome sequence of Gemmatimonas greenlandica TET16.</title>
        <authorList>
            <person name="Zeng Y."/>
        </authorList>
    </citation>
    <scope>NUCLEOTIDE SEQUENCE [LARGE SCALE GENOMIC DNA]</scope>
    <source>
        <strain evidence="2 3">TET16</strain>
    </source>
</reference>
<keyword evidence="1" id="KW-0040">ANK repeat</keyword>
<sequence length="423" mass="46751">MPVRRLSVHPDLEQLQRQAEELLRAVHNSDADALAEWGEWHPAPVAPAAATLADAQFTLARSYGSASWTRLVHAVRLADAIWSDDLDQVLMLVKDNPMLLQEPVLIRVDSNWGPPMTYAANLGRDVMIRALFRQGATDLESAAGRAALQGHPDTVRMIHELAGRPPLWNWSLAGPAYTLNVEGTAVLFTLGAQIVGADGVDYNTMEHLLGTDSRNPPAKHRILEMYVTHGLELPDTPVMALHRGRIDLLEAHHARDPNLFTRTFDIVDVFPLAPACARELYTAQGTPVHGTTLLHLAAYFDDLEVAQWLLERGMDPNVCGVTDADGFGGYPALFSTVVSQHNFWVNYREGGDDDATFTQLLLDHGADPNLRASVRARLEEGHGGGPLREYRDVTALSWGERYDAKIFVSRESLRRIEACGGRR</sequence>
<dbReference type="PROSITE" id="PS50088">
    <property type="entry name" value="ANK_REPEAT"/>
    <property type="match status" value="1"/>
</dbReference>
<dbReference type="EMBL" id="CP053085">
    <property type="protein sequence ID" value="QJR37598.1"/>
    <property type="molecule type" value="Genomic_DNA"/>
</dbReference>
<keyword evidence="3" id="KW-1185">Reference proteome</keyword>
<dbReference type="SMART" id="SM00248">
    <property type="entry name" value="ANK"/>
    <property type="match status" value="3"/>
</dbReference>
<name>A0A6M4ITZ0_9BACT</name>
<dbReference type="AlphaFoldDB" id="A0A6M4ITZ0"/>
<evidence type="ECO:0000313" key="2">
    <source>
        <dbReference type="EMBL" id="QJR37598.1"/>
    </source>
</evidence>
<dbReference type="InterPro" id="IPR036770">
    <property type="entry name" value="Ankyrin_rpt-contain_sf"/>
</dbReference>
<evidence type="ECO:0000313" key="3">
    <source>
        <dbReference type="Proteomes" id="UP000500938"/>
    </source>
</evidence>
<dbReference type="InterPro" id="IPR002110">
    <property type="entry name" value="Ankyrin_rpt"/>
</dbReference>
<feature type="repeat" description="ANK" evidence="1">
    <location>
        <begin position="289"/>
        <end position="321"/>
    </location>
</feature>
<dbReference type="Gene3D" id="1.25.40.20">
    <property type="entry name" value="Ankyrin repeat-containing domain"/>
    <property type="match status" value="1"/>
</dbReference>
<dbReference type="KEGG" id="ggr:HKW67_19790"/>
<dbReference type="PRINTS" id="PR01415">
    <property type="entry name" value="ANKYRIN"/>
</dbReference>
<organism evidence="2 3">
    <name type="scientific">Gemmatimonas groenlandica</name>
    <dbReference type="NCBI Taxonomy" id="2732249"/>
    <lineage>
        <taxon>Bacteria</taxon>
        <taxon>Pseudomonadati</taxon>
        <taxon>Gemmatimonadota</taxon>
        <taxon>Gemmatimonadia</taxon>
        <taxon>Gemmatimonadales</taxon>
        <taxon>Gemmatimonadaceae</taxon>
        <taxon>Gemmatimonas</taxon>
    </lineage>
</organism>
<evidence type="ECO:0000256" key="1">
    <source>
        <dbReference type="PROSITE-ProRule" id="PRU00023"/>
    </source>
</evidence>
<dbReference type="SUPFAM" id="SSF48403">
    <property type="entry name" value="Ankyrin repeat"/>
    <property type="match status" value="1"/>
</dbReference>
<proteinExistence type="predicted"/>
<dbReference type="RefSeq" id="WP_171227033.1">
    <property type="nucleotide sequence ID" value="NZ_CP053085.1"/>
</dbReference>
<protein>
    <submittedName>
        <fullName evidence="2">Ankyrin repeat domain-containing protein</fullName>
    </submittedName>
</protein>
<accession>A0A6M4ITZ0</accession>
<dbReference type="Proteomes" id="UP000500938">
    <property type="component" value="Chromosome"/>
</dbReference>
<dbReference type="Pfam" id="PF00023">
    <property type="entry name" value="Ank"/>
    <property type="match status" value="1"/>
</dbReference>